<dbReference type="GO" id="GO:0005737">
    <property type="term" value="C:cytoplasm"/>
    <property type="evidence" value="ECO:0007669"/>
    <property type="project" value="UniProtKB-SubCell"/>
</dbReference>
<dbReference type="PANTHER" id="PTHR43622">
    <property type="entry name" value="3-DEHYDROQUINATE SYNTHASE"/>
    <property type="match status" value="1"/>
</dbReference>
<comment type="pathway">
    <text evidence="9">Metabolic intermediate biosynthesis; chorismate biosynthesis; chorismate from D-erythrose 4-phosphate and phosphoenolpyruvate: step 2/7.</text>
</comment>
<dbReference type="InterPro" id="IPR056179">
    <property type="entry name" value="DHQS_C"/>
</dbReference>
<dbReference type="Proteomes" id="UP000466864">
    <property type="component" value="Unassembled WGS sequence"/>
</dbReference>
<dbReference type="Pfam" id="PF24621">
    <property type="entry name" value="DHQS_C"/>
    <property type="match status" value="1"/>
</dbReference>
<dbReference type="Pfam" id="PF01761">
    <property type="entry name" value="DHQ_synthase"/>
    <property type="match status" value="1"/>
</dbReference>
<comment type="subcellular location">
    <subcellularLocation>
        <location evidence="9">Cytoplasm</location>
    </subcellularLocation>
</comment>
<gene>
    <name evidence="9 13" type="primary">aroB</name>
    <name evidence="13" type="ORF">FYJ60_00400</name>
</gene>
<keyword evidence="6 9" id="KW-0520">NAD</keyword>
<evidence type="ECO:0000256" key="2">
    <source>
        <dbReference type="ARBA" id="ARBA00001947"/>
    </source>
</evidence>
<evidence type="ECO:0000256" key="7">
    <source>
        <dbReference type="ARBA" id="ARBA00023239"/>
    </source>
</evidence>
<dbReference type="GO" id="GO:0009423">
    <property type="term" value="P:chorismate biosynthetic process"/>
    <property type="evidence" value="ECO:0007669"/>
    <property type="project" value="UniProtKB-UniRule"/>
</dbReference>
<sequence length="371" mass="40487">MTDRSETASITVKRMNKGDGFSYPILWEHSFAGLQKALREIPDLHPSRVCVVADSTVADLYLEEVLDALDGWVPTLESFVFPAGEESKNLATVSDIYQVLVAKHFDRKDLLVALGGGVTGDLAGFAAATYLRGIDFIQVPTTLLAQVDSSVGGKTGVDFQKYKNMVGAFHQPRLVYMNMSVLRTLPENQFVSGMGEVIKTALIRDAELFRYLDENRAAVKAREPAAMIHVIRACCEVKAAVVEEDPTERGIRGILNYGHTLGHAVEKCSGFSLLHGQCVGIGMIGASWLSLRRGGIPEEAFRKICEVCLFYGLPDSVSGLTPEEIVEASKSDKKMEGGKIKFILLHQIGDAYIDKNVSDSELLDAAAVLCR</sequence>
<keyword evidence="14" id="KW-1185">Reference proteome</keyword>
<feature type="binding site" evidence="9">
    <location>
        <position position="163"/>
    </location>
    <ligand>
        <name>NAD(+)</name>
        <dbReference type="ChEBI" id="CHEBI:57540"/>
    </ligand>
</feature>
<feature type="binding site" evidence="9">
    <location>
        <position position="154"/>
    </location>
    <ligand>
        <name>NAD(+)</name>
        <dbReference type="ChEBI" id="CHEBI:57540"/>
    </ligand>
</feature>
<comment type="cofactor">
    <cofactor evidence="2">
        <name>Zn(2+)</name>
        <dbReference type="ChEBI" id="CHEBI:29105"/>
    </cofactor>
</comment>
<feature type="domain" description="3-dehydroquinate synthase N-terminal" evidence="11">
    <location>
        <begin position="79"/>
        <end position="191"/>
    </location>
</feature>
<dbReference type="Gene3D" id="1.20.1090.10">
    <property type="entry name" value="Dehydroquinate synthase-like - alpha domain"/>
    <property type="match status" value="1"/>
</dbReference>
<dbReference type="GO" id="GO:0046872">
    <property type="term" value="F:metal ion binding"/>
    <property type="evidence" value="ECO:0007669"/>
    <property type="project" value="UniProtKB-KW"/>
</dbReference>
<dbReference type="InterPro" id="IPR030963">
    <property type="entry name" value="DHQ_synth_fam"/>
</dbReference>
<dbReference type="HAMAP" id="MF_00110">
    <property type="entry name" value="DHQ_synthase"/>
    <property type="match status" value="1"/>
</dbReference>
<keyword evidence="3 9" id="KW-0479">Metal-binding</keyword>
<evidence type="ECO:0000313" key="14">
    <source>
        <dbReference type="Proteomes" id="UP000466864"/>
    </source>
</evidence>
<dbReference type="PIRSF" id="PIRSF001455">
    <property type="entry name" value="DHQ_synth"/>
    <property type="match status" value="1"/>
</dbReference>
<dbReference type="EC" id="4.2.3.4" evidence="9 10"/>
<evidence type="ECO:0000259" key="11">
    <source>
        <dbReference type="Pfam" id="PF01761"/>
    </source>
</evidence>
<comment type="cofactor">
    <cofactor evidence="1 9">
        <name>NAD(+)</name>
        <dbReference type="ChEBI" id="CHEBI:57540"/>
    </cofactor>
</comment>
<accession>A0A7X2TM51</accession>
<comment type="cofactor">
    <cofactor evidence="9">
        <name>Co(2+)</name>
        <dbReference type="ChEBI" id="CHEBI:48828"/>
    </cofactor>
    <cofactor evidence="9">
        <name>Zn(2+)</name>
        <dbReference type="ChEBI" id="CHEBI:29105"/>
    </cofactor>
    <text evidence="9">Binds 1 divalent metal cation per subunit. Can use either Co(2+) or Zn(2+).</text>
</comment>
<dbReference type="GO" id="GO:0009073">
    <property type="term" value="P:aromatic amino acid family biosynthetic process"/>
    <property type="evidence" value="ECO:0007669"/>
    <property type="project" value="UniProtKB-KW"/>
</dbReference>
<keyword evidence="5 9" id="KW-0862">Zinc</keyword>
<dbReference type="CDD" id="cd08195">
    <property type="entry name" value="DHQS"/>
    <property type="match status" value="1"/>
</dbReference>
<dbReference type="GO" id="GO:0008652">
    <property type="term" value="P:amino acid biosynthetic process"/>
    <property type="evidence" value="ECO:0007669"/>
    <property type="project" value="UniProtKB-KW"/>
</dbReference>
<keyword evidence="7 9" id="KW-0456">Lyase</keyword>
<evidence type="ECO:0000256" key="8">
    <source>
        <dbReference type="ARBA" id="ARBA00023285"/>
    </source>
</evidence>
<dbReference type="Gene3D" id="3.40.50.1970">
    <property type="match status" value="1"/>
</dbReference>
<dbReference type="InterPro" id="IPR016037">
    <property type="entry name" value="DHQ_synth_AroB"/>
</dbReference>
<evidence type="ECO:0000313" key="13">
    <source>
        <dbReference type="EMBL" id="MST80797.1"/>
    </source>
</evidence>
<dbReference type="NCBIfam" id="TIGR01357">
    <property type="entry name" value="aroB"/>
    <property type="match status" value="1"/>
</dbReference>
<evidence type="ECO:0000256" key="1">
    <source>
        <dbReference type="ARBA" id="ARBA00001911"/>
    </source>
</evidence>
<comment type="function">
    <text evidence="9">Catalyzes the conversion of 3-deoxy-D-arabino-heptulosonate 7-phosphate (DAHP) to dehydroquinate (DHQ).</text>
</comment>
<proteinExistence type="inferred from homology"/>
<dbReference type="GO" id="GO:0003856">
    <property type="term" value="F:3-dehydroquinate synthase activity"/>
    <property type="evidence" value="ECO:0007669"/>
    <property type="project" value="UniProtKB-UniRule"/>
</dbReference>
<comment type="caution">
    <text evidence="13">The sequence shown here is derived from an EMBL/GenBank/DDBJ whole genome shotgun (WGS) entry which is preliminary data.</text>
</comment>
<name>A0A7X2TM51_9FIRM</name>
<comment type="catalytic activity">
    <reaction evidence="9">
        <text>7-phospho-2-dehydro-3-deoxy-D-arabino-heptonate = 3-dehydroquinate + phosphate</text>
        <dbReference type="Rhea" id="RHEA:21968"/>
        <dbReference type="ChEBI" id="CHEBI:32364"/>
        <dbReference type="ChEBI" id="CHEBI:43474"/>
        <dbReference type="ChEBI" id="CHEBI:58394"/>
        <dbReference type="EC" id="4.2.3.4"/>
    </reaction>
</comment>
<dbReference type="SUPFAM" id="SSF56796">
    <property type="entry name" value="Dehydroquinate synthase-like"/>
    <property type="match status" value="1"/>
</dbReference>
<evidence type="ECO:0000256" key="10">
    <source>
        <dbReference type="NCBIfam" id="TIGR01357"/>
    </source>
</evidence>
<feature type="binding site" evidence="9">
    <location>
        <position position="196"/>
    </location>
    <ligand>
        <name>Zn(2+)</name>
        <dbReference type="ChEBI" id="CHEBI:29105"/>
    </ligand>
</feature>
<comment type="caution">
    <text evidence="9">Lacks conserved residue(s) required for the propagation of feature annotation.</text>
</comment>
<keyword evidence="9" id="KW-0963">Cytoplasm</keyword>
<keyword evidence="9" id="KW-0028">Amino-acid biosynthesis</keyword>
<evidence type="ECO:0000256" key="9">
    <source>
        <dbReference type="HAMAP-Rule" id="MF_00110"/>
    </source>
</evidence>
<feature type="binding site" evidence="9">
    <location>
        <begin position="141"/>
        <end position="142"/>
    </location>
    <ligand>
        <name>NAD(+)</name>
        <dbReference type="ChEBI" id="CHEBI:57540"/>
    </ligand>
</feature>
<organism evidence="13 14">
    <name type="scientific">Bilifractor porci</name>
    <dbReference type="NCBI Taxonomy" id="2606636"/>
    <lineage>
        <taxon>Bacteria</taxon>
        <taxon>Bacillati</taxon>
        <taxon>Bacillota</taxon>
        <taxon>Clostridia</taxon>
        <taxon>Lachnospirales</taxon>
        <taxon>Lachnospiraceae</taxon>
        <taxon>Bilifractor</taxon>
    </lineage>
</organism>
<feature type="domain" description="3-dehydroquinate synthase C-terminal" evidence="12">
    <location>
        <begin position="193"/>
        <end position="335"/>
    </location>
</feature>
<reference evidence="13 14" key="1">
    <citation type="submission" date="2019-08" db="EMBL/GenBank/DDBJ databases">
        <title>In-depth cultivation of the pig gut microbiome towards novel bacterial diversity and tailored functional studies.</title>
        <authorList>
            <person name="Wylensek D."/>
            <person name="Hitch T.C.A."/>
            <person name="Clavel T."/>
        </authorList>
    </citation>
    <scope>NUCLEOTIDE SEQUENCE [LARGE SCALE GENOMIC DNA]</scope>
    <source>
        <strain evidence="13 14">Oil+RF-744-WCA-WT-13</strain>
    </source>
</reference>
<dbReference type="AlphaFoldDB" id="A0A7X2TM51"/>
<feature type="binding site" evidence="9">
    <location>
        <position position="275"/>
    </location>
    <ligand>
        <name>Zn(2+)</name>
        <dbReference type="ChEBI" id="CHEBI:29105"/>
    </ligand>
</feature>
<dbReference type="PANTHER" id="PTHR43622:SF1">
    <property type="entry name" value="3-DEHYDROQUINATE SYNTHASE"/>
    <property type="match status" value="1"/>
</dbReference>
<dbReference type="GO" id="GO:0000166">
    <property type="term" value="F:nucleotide binding"/>
    <property type="evidence" value="ECO:0007669"/>
    <property type="project" value="UniProtKB-KW"/>
</dbReference>
<dbReference type="EMBL" id="VUMV01000001">
    <property type="protein sequence ID" value="MST80797.1"/>
    <property type="molecule type" value="Genomic_DNA"/>
</dbReference>
<protein>
    <recommendedName>
        <fullName evidence="9 10">3-dehydroquinate synthase</fullName>
        <shortName evidence="9">DHQS</shortName>
        <ecNumber evidence="9 10">4.2.3.4</ecNumber>
    </recommendedName>
</protein>
<evidence type="ECO:0000256" key="5">
    <source>
        <dbReference type="ARBA" id="ARBA00022833"/>
    </source>
</evidence>
<evidence type="ECO:0000259" key="12">
    <source>
        <dbReference type="Pfam" id="PF24621"/>
    </source>
</evidence>
<dbReference type="InterPro" id="IPR030960">
    <property type="entry name" value="DHQS/DOIS_N"/>
</dbReference>
<keyword evidence="9" id="KW-0057">Aromatic amino acid biosynthesis</keyword>
<dbReference type="FunFam" id="3.40.50.1970:FF:000007">
    <property type="entry name" value="Pentafunctional AROM polypeptide"/>
    <property type="match status" value="1"/>
</dbReference>
<keyword evidence="4 9" id="KW-0547">Nucleotide-binding</keyword>
<dbReference type="UniPathway" id="UPA00053">
    <property type="reaction ID" value="UER00085"/>
</dbReference>
<feature type="binding site" evidence="9">
    <location>
        <position position="259"/>
    </location>
    <ligand>
        <name>Zn(2+)</name>
        <dbReference type="ChEBI" id="CHEBI:29105"/>
    </ligand>
</feature>
<comment type="similarity">
    <text evidence="9">Belongs to the sugar phosphate cyclases superfamily. Dehydroquinate synthase family.</text>
</comment>
<evidence type="ECO:0000256" key="6">
    <source>
        <dbReference type="ARBA" id="ARBA00023027"/>
    </source>
</evidence>
<feature type="binding site" evidence="9">
    <location>
        <begin position="117"/>
        <end position="121"/>
    </location>
    <ligand>
        <name>NAD(+)</name>
        <dbReference type="ChEBI" id="CHEBI:57540"/>
    </ligand>
</feature>
<keyword evidence="8 9" id="KW-0170">Cobalt</keyword>
<dbReference type="InterPro" id="IPR050071">
    <property type="entry name" value="Dehydroquinate_synthase"/>
</dbReference>
<evidence type="ECO:0000256" key="3">
    <source>
        <dbReference type="ARBA" id="ARBA00022723"/>
    </source>
</evidence>
<evidence type="ECO:0000256" key="4">
    <source>
        <dbReference type="ARBA" id="ARBA00022741"/>
    </source>
</evidence>